<dbReference type="Proteomes" id="UP000094236">
    <property type="component" value="Unassembled WGS sequence"/>
</dbReference>
<name>A0A1E4TVF8_PACTA</name>
<protein>
    <recommendedName>
        <fullName evidence="4">Hyphally-regulated cell wall protein N-terminal domain-containing protein</fullName>
    </recommendedName>
</protein>
<dbReference type="EMBL" id="KV454014">
    <property type="protein sequence ID" value="ODV95724.1"/>
    <property type="molecule type" value="Genomic_DNA"/>
</dbReference>
<proteinExistence type="predicted"/>
<feature type="signal peptide" evidence="1">
    <location>
        <begin position="1"/>
        <end position="20"/>
    </location>
</feature>
<dbReference type="OrthoDB" id="4018368at2759"/>
<dbReference type="AlphaFoldDB" id="A0A1E4TVF8"/>
<reference evidence="3" key="1">
    <citation type="submission" date="2016-05" db="EMBL/GenBank/DDBJ databases">
        <title>Comparative genomics of biotechnologically important yeasts.</title>
        <authorList>
            <consortium name="DOE Joint Genome Institute"/>
            <person name="Riley R."/>
            <person name="Haridas S."/>
            <person name="Wolfe K.H."/>
            <person name="Lopes M.R."/>
            <person name="Hittinger C.T."/>
            <person name="Goker M."/>
            <person name="Salamov A."/>
            <person name="Wisecaver J."/>
            <person name="Long T.M."/>
            <person name="Aerts A.L."/>
            <person name="Barry K."/>
            <person name="Choi C."/>
            <person name="Clum A."/>
            <person name="Coughlan A.Y."/>
            <person name="Deshpande S."/>
            <person name="Douglass A.P."/>
            <person name="Hanson S.J."/>
            <person name="Klenk H.-P."/>
            <person name="Labutti K."/>
            <person name="Lapidus A."/>
            <person name="Lindquist E."/>
            <person name="Lipzen A."/>
            <person name="Meier-Kolthoff J.P."/>
            <person name="Ohm R.A."/>
            <person name="Otillar R.P."/>
            <person name="Pangilinan J."/>
            <person name="Peng Y."/>
            <person name="Rokas A."/>
            <person name="Rosa C.A."/>
            <person name="Scheuner C."/>
            <person name="Sibirny A.A."/>
            <person name="Slot J.C."/>
            <person name="Stielow J.B."/>
            <person name="Sun H."/>
            <person name="Kurtzman C.P."/>
            <person name="Blackwell M."/>
            <person name="Grigoriev I.V."/>
            <person name="Jeffries T.W."/>
        </authorList>
    </citation>
    <scope>NUCLEOTIDE SEQUENCE [LARGE SCALE GENOMIC DNA]</scope>
    <source>
        <strain evidence="3">NRRL Y-2460</strain>
    </source>
</reference>
<evidence type="ECO:0000313" key="2">
    <source>
        <dbReference type="EMBL" id="ODV95724.1"/>
    </source>
</evidence>
<accession>A0A1E4TVF8</accession>
<keyword evidence="1" id="KW-0732">Signal</keyword>
<keyword evidence="3" id="KW-1185">Reference proteome</keyword>
<evidence type="ECO:0000256" key="1">
    <source>
        <dbReference type="SAM" id="SignalP"/>
    </source>
</evidence>
<gene>
    <name evidence="2" type="ORF">PACTADRAFT_3407</name>
</gene>
<evidence type="ECO:0000313" key="3">
    <source>
        <dbReference type="Proteomes" id="UP000094236"/>
    </source>
</evidence>
<feature type="chain" id="PRO_5009163372" description="Hyphally-regulated cell wall protein N-terminal domain-containing protein" evidence="1">
    <location>
        <begin position="21"/>
        <end position="154"/>
    </location>
</feature>
<evidence type="ECO:0008006" key="4">
    <source>
        <dbReference type="Google" id="ProtNLM"/>
    </source>
</evidence>
<sequence length="154" mass="17119">MKFNLFAILSLVLTVSPSAAYYVFSEVSLVTVSNDTETSGFPLAAMGEGNNVEYLFYEGAIKYNYNNVTGSIYTTDETIISLQVNTSTLIIEFANSTTYDYWSFDSNDYLQLNGSSNGFYLCKNFDDPSGYSETRYGLVYGNINTSCKPIKLVT</sequence>
<organism evidence="2 3">
    <name type="scientific">Pachysolen tannophilus NRRL Y-2460</name>
    <dbReference type="NCBI Taxonomy" id="669874"/>
    <lineage>
        <taxon>Eukaryota</taxon>
        <taxon>Fungi</taxon>
        <taxon>Dikarya</taxon>
        <taxon>Ascomycota</taxon>
        <taxon>Saccharomycotina</taxon>
        <taxon>Pichiomycetes</taxon>
        <taxon>Pachysolenaceae</taxon>
        <taxon>Pachysolen</taxon>
    </lineage>
</organism>